<dbReference type="Gene3D" id="2.60.40.10">
    <property type="entry name" value="Immunoglobulins"/>
    <property type="match status" value="1"/>
</dbReference>
<name>A0ABQ1EBE1_9CLOT</name>
<comment type="caution">
    <text evidence="1">The sequence shown here is derived from an EMBL/GenBank/DDBJ whole genome shotgun (WGS) entry which is preliminary data.</text>
</comment>
<dbReference type="EMBL" id="BMBA01000002">
    <property type="protein sequence ID" value="GFZ32149.1"/>
    <property type="molecule type" value="Genomic_DNA"/>
</dbReference>
<dbReference type="RefSeq" id="WP_206870416.1">
    <property type="nucleotide sequence ID" value="NZ_BMBA01000002.1"/>
</dbReference>
<reference evidence="1 2" key="1">
    <citation type="journal article" date="2021" name="Int. J. Syst. Evol. Microbiol.">
        <title>Clostridium zeae sp. nov., isolated from corn silage.</title>
        <authorList>
            <person name="Kobayashi H."/>
            <person name="Tanizawa Y."/>
            <person name="Yagura M."/>
            <person name="Sakamoto M."/>
            <person name="Ohkuma M."/>
            <person name="Tohno M."/>
        </authorList>
    </citation>
    <scope>NUCLEOTIDE SEQUENCE [LARGE SCALE GENOMIC DNA]</scope>
    <source>
        <strain evidence="1 2">CSC2</strain>
    </source>
</reference>
<keyword evidence="2" id="KW-1185">Reference proteome</keyword>
<dbReference type="InterPro" id="IPR013783">
    <property type="entry name" value="Ig-like_fold"/>
</dbReference>
<gene>
    <name evidence="1" type="ORF">CSC2_26750</name>
</gene>
<dbReference type="Proteomes" id="UP000663802">
    <property type="component" value="Unassembled WGS sequence"/>
</dbReference>
<protein>
    <submittedName>
        <fullName evidence="1">Uncharacterized protein</fullName>
    </submittedName>
</protein>
<dbReference type="Pfam" id="PF17957">
    <property type="entry name" value="Big_7"/>
    <property type="match status" value="1"/>
</dbReference>
<proteinExistence type="predicted"/>
<evidence type="ECO:0000313" key="1">
    <source>
        <dbReference type="EMBL" id="GFZ32149.1"/>
    </source>
</evidence>
<accession>A0ABQ1EBE1</accession>
<organism evidence="1 2">
    <name type="scientific">Clostridium zeae</name>
    <dbReference type="NCBI Taxonomy" id="2759022"/>
    <lineage>
        <taxon>Bacteria</taxon>
        <taxon>Bacillati</taxon>
        <taxon>Bacillota</taxon>
        <taxon>Clostridia</taxon>
        <taxon>Eubacteriales</taxon>
        <taxon>Clostridiaceae</taxon>
        <taxon>Clostridium</taxon>
    </lineage>
</organism>
<sequence>MLNINTLSLGNHNVRIESIGNDGVAISQSRNFSVSKLPAIVQIDNIPNNSTFNDDFTVSGWALNSSGAKSVSILVDGSFKGYALTGISRPDIKGNYPNYPSADASGFDYTVGIWELSNGAHTVTAVVTGNDGSTAQHAVDFTVNKSNTGSIDMQISITKSFCAGFVDAIAENFLGLYKMISSPIQTLVTLDFLVKAAKDISSPEGQQLIKIVGSELEDIANQFKNGDANVRARLVGRAVGEIFIFFIGPKGITKTLDILGNYAKYNKLGELVISKSGQAAAIIEGAAEAITKITSLVKTKIDDVIYYVKKVTKFDNYYEVVTPDGSIFRIAKEEIPTSNIAKIDNIASTTAKAETVWDSIKATQPLYEGTEIPRSFEMNLGDKTVWVHGNATEHMYEDVAKVMAMPGTDPKLYSQFLLTDLQGTLKQATQNGVIYDQIMNVGKWELKFSPPREAGQLPALIHSVFKGWGA</sequence>
<evidence type="ECO:0000313" key="2">
    <source>
        <dbReference type="Proteomes" id="UP000663802"/>
    </source>
</evidence>